<organism evidence="2 3">
    <name type="scientific">Enterobacter lignolyticus (strain SCF1)</name>
    <dbReference type="NCBI Taxonomy" id="701347"/>
    <lineage>
        <taxon>Bacteria</taxon>
        <taxon>Pseudomonadati</taxon>
        <taxon>Pseudomonadota</taxon>
        <taxon>Gammaproteobacteria</taxon>
        <taxon>Enterobacterales</taxon>
        <taxon>Enterobacteriaceae</taxon>
        <taxon>Pluralibacter</taxon>
    </lineage>
</organism>
<keyword evidence="3" id="KW-1185">Reference proteome</keyword>
<evidence type="ECO:0000256" key="1">
    <source>
        <dbReference type="SAM" id="SignalP"/>
    </source>
</evidence>
<keyword evidence="1" id="KW-0732">Signal</keyword>
<dbReference type="KEGG" id="esc:Entcl_3914"/>
<proteinExistence type="predicted"/>
<dbReference type="eggNOG" id="ENOG5032TV7">
    <property type="taxonomic scope" value="Bacteria"/>
</dbReference>
<name>E3GCI2_ENTLS</name>
<dbReference type="RefSeq" id="WP_013367875.1">
    <property type="nucleotide sequence ID" value="NC_014618.1"/>
</dbReference>
<dbReference type="EMBL" id="CP002272">
    <property type="protein sequence ID" value="ADO50153.1"/>
    <property type="molecule type" value="Genomic_DNA"/>
</dbReference>
<reference evidence="2 3" key="2">
    <citation type="journal article" date="2011" name="Stand. Genomic Sci.">
        <title>Complete genome sequence of 'Enterobacter lignolyticus' SCF1.</title>
        <authorList>
            <person name="Deangelis K.M."/>
            <person name="D'Haeseleer P."/>
            <person name="Chivian D."/>
            <person name="Fortney J.L."/>
            <person name="Khudyakov J."/>
            <person name="Simmons B."/>
            <person name="Woo H."/>
            <person name="Arkin A.P."/>
            <person name="Davenport K.W."/>
            <person name="Goodwin L."/>
            <person name="Chen A."/>
            <person name="Ivanova N."/>
            <person name="Kyrpides N.C."/>
            <person name="Mavromatis K."/>
            <person name="Woyke T."/>
            <person name="Hazen T.C."/>
        </authorList>
    </citation>
    <scope>NUCLEOTIDE SEQUENCE [LARGE SCALE GENOMIC DNA]</scope>
    <source>
        <strain evidence="2 3">SCF1</strain>
    </source>
</reference>
<gene>
    <name evidence="2" type="ordered locus">Entcl_3914</name>
</gene>
<dbReference type="Proteomes" id="UP000006872">
    <property type="component" value="Chromosome"/>
</dbReference>
<dbReference type="AlphaFoldDB" id="E3GCI2"/>
<accession>E3GCI2</accession>
<feature type="chain" id="PRO_5003170416" evidence="1">
    <location>
        <begin position="19"/>
        <end position="180"/>
    </location>
</feature>
<reference evidence="3" key="1">
    <citation type="submission" date="2010-10" db="EMBL/GenBank/DDBJ databases">
        <title>Complete sequence of Enterobacter cloacae SCF1.</title>
        <authorList>
            <consortium name="US DOE Joint Genome Institute"/>
            <person name="Lucas S."/>
            <person name="Copeland A."/>
            <person name="Lapidus A."/>
            <person name="Cheng J.-F."/>
            <person name="Bruce D."/>
            <person name="Goodwin L."/>
            <person name="Pitluck S."/>
            <person name="Davenport K."/>
            <person name="Detter J.C."/>
            <person name="Han C."/>
            <person name="Tapia R."/>
            <person name="Land M."/>
            <person name="Hauser L."/>
            <person name="Chang Y.-J."/>
            <person name="Jeffries C."/>
            <person name="Kyrpides N."/>
            <person name="Ivanova N."/>
            <person name="Mikhailova N."/>
            <person name="DeAngelis K."/>
            <person name="Arkin A.P."/>
            <person name="Chivian D."/>
            <person name="Edwards B."/>
            <person name="Woo H."/>
            <person name="Hazen T.C."/>
            <person name="Woyke T."/>
        </authorList>
    </citation>
    <scope>NUCLEOTIDE SEQUENCE [LARGE SCALE GENOMIC DNA]</scope>
    <source>
        <strain evidence="3">SCF1</strain>
    </source>
</reference>
<evidence type="ECO:0000313" key="3">
    <source>
        <dbReference type="Proteomes" id="UP000006872"/>
    </source>
</evidence>
<protein>
    <submittedName>
        <fullName evidence="2">Carbapenem biosynthesis/resistance protein CpmH</fullName>
    </submittedName>
</protein>
<feature type="signal peptide" evidence="1">
    <location>
        <begin position="1"/>
        <end position="18"/>
    </location>
</feature>
<evidence type="ECO:0000313" key="2">
    <source>
        <dbReference type="EMBL" id="ADO50153.1"/>
    </source>
</evidence>
<sequence length="180" mass="20382">MKPCFLVCCLLLSFLSHGADRDSYIKLIQQALDRQPSLCLGEILWPVSITQNESVWVNAKMWALVDAGLVKVTPDKRSWSLTRAGQEEFKKHGDFCYGRIRVKKIDNIANHGHGNTSVIFYYDIENLPSWAKDKSIRGAYTDLDNRVMGIGNARYQADILTNADGSMTITGEPYQLDLFY</sequence>
<dbReference type="HOGENOM" id="CLU_1502489_0_0_6"/>